<feature type="binding site" evidence="7">
    <location>
        <position position="287"/>
    </location>
    <ligand>
        <name>glyoxylate</name>
        <dbReference type="ChEBI" id="CHEBI:36655"/>
    </ligand>
</feature>
<evidence type="ECO:0000259" key="8">
    <source>
        <dbReference type="PROSITE" id="PS51349"/>
    </source>
</evidence>
<feature type="binding site" evidence="7">
    <location>
        <position position="178"/>
    </location>
    <ligand>
        <name>FMN</name>
        <dbReference type="ChEBI" id="CHEBI:58210"/>
    </ligand>
</feature>
<evidence type="ECO:0000313" key="10">
    <source>
        <dbReference type="Proteomes" id="UP000635245"/>
    </source>
</evidence>
<dbReference type="PROSITE" id="PS00557">
    <property type="entry name" value="FMN_HYDROXY_ACID_DH_1"/>
    <property type="match status" value="1"/>
</dbReference>
<feature type="active site" description="Proton acceptor" evidence="6">
    <location>
        <position position="284"/>
    </location>
</feature>
<evidence type="ECO:0000256" key="5">
    <source>
        <dbReference type="ARBA" id="ARBA00024042"/>
    </source>
</evidence>
<dbReference type="AlphaFoldDB" id="A0A934V5I0"/>
<dbReference type="PANTHER" id="PTHR10578:SF143">
    <property type="entry name" value="FMN-DEPENDENT ALPHA-HYDROXY ACID DEHYDROGENASE PB1A11.03"/>
    <property type="match status" value="1"/>
</dbReference>
<reference evidence="9" key="1">
    <citation type="submission" date="2020-12" db="EMBL/GenBank/DDBJ databases">
        <title>Prauserella sp. ASG 168, a novel actinomycete isolated from cave rock.</title>
        <authorList>
            <person name="Suriyachadkun C."/>
        </authorList>
    </citation>
    <scope>NUCLEOTIDE SEQUENCE</scope>
    <source>
        <strain evidence="9">ASG 168</strain>
    </source>
</reference>
<keyword evidence="4" id="KW-0560">Oxidoreductase</keyword>
<proteinExistence type="inferred from homology"/>
<evidence type="ECO:0000313" key="9">
    <source>
        <dbReference type="EMBL" id="MBK1786522.1"/>
    </source>
</evidence>
<dbReference type="InterPro" id="IPR037350">
    <property type="entry name" value="LMO_FMN"/>
</dbReference>
<dbReference type="Pfam" id="PF01070">
    <property type="entry name" value="FMN_dh"/>
    <property type="match status" value="1"/>
</dbReference>
<dbReference type="InterPro" id="IPR008259">
    <property type="entry name" value="FMN_hydac_DH_AS"/>
</dbReference>
<dbReference type="InterPro" id="IPR012133">
    <property type="entry name" value="Alpha-hydoxy_acid_DH_FMN"/>
</dbReference>
<feature type="binding site" evidence="7">
    <location>
        <position position="284"/>
    </location>
    <ligand>
        <name>glyoxylate</name>
        <dbReference type="ChEBI" id="CHEBI:36655"/>
    </ligand>
</feature>
<feature type="binding site" evidence="7">
    <location>
        <begin position="315"/>
        <end position="319"/>
    </location>
    <ligand>
        <name>FMN</name>
        <dbReference type="ChEBI" id="CHEBI:58210"/>
    </ligand>
</feature>
<dbReference type="CDD" id="cd03332">
    <property type="entry name" value="LMO_FMN"/>
    <property type="match status" value="1"/>
</dbReference>
<dbReference type="PROSITE" id="PS51349">
    <property type="entry name" value="FMN_HYDROXY_ACID_DH_2"/>
    <property type="match status" value="1"/>
</dbReference>
<feature type="binding site" evidence="7">
    <location>
        <position position="128"/>
    </location>
    <ligand>
        <name>FMN</name>
        <dbReference type="ChEBI" id="CHEBI:58210"/>
    </ligand>
</feature>
<feature type="binding site" evidence="7">
    <location>
        <position position="187"/>
    </location>
    <ligand>
        <name>glyoxylate</name>
        <dbReference type="ChEBI" id="CHEBI:36655"/>
    </ligand>
</feature>
<comment type="cofactor">
    <cofactor evidence="1">
        <name>FMN</name>
        <dbReference type="ChEBI" id="CHEBI:58210"/>
    </cofactor>
</comment>
<feature type="binding site" evidence="7">
    <location>
        <begin position="99"/>
        <end position="101"/>
    </location>
    <ligand>
        <name>FMN</name>
        <dbReference type="ChEBI" id="CHEBI:58210"/>
    </ligand>
</feature>
<feature type="binding site" evidence="7">
    <location>
        <position position="46"/>
    </location>
    <ligand>
        <name>glyoxylate</name>
        <dbReference type="ChEBI" id="CHEBI:36655"/>
    </ligand>
</feature>
<evidence type="ECO:0000256" key="4">
    <source>
        <dbReference type="ARBA" id="ARBA00023002"/>
    </source>
</evidence>
<dbReference type="FunFam" id="3.20.20.70:FF:000132">
    <property type="entry name" value="FMN dependent dehydrogenase"/>
    <property type="match status" value="1"/>
</dbReference>
<evidence type="ECO:0000256" key="1">
    <source>
        <dbReference type="ARBA" id="ARBA00001917"/>
    </source>
</evidence>
<dbReference type="GO" id="GO:0010181">
    <property type="term" value="F:FMN binding"/>
    <property type="evidence" value="ECO:0007669"/>
    <property type="project" value="InterPro"/>
</dbReference>
<feature type="binding site" evidence="7">
    <location>
        <position position="260"/>
    </location>
    <ligand>
        <name>glyoxylate</name>
        <dbReference type="ChEBI" id="CHEBI:36655"/>
    </ligand>
</feature>
<sequence>MAGQFAGYQNEIYLQGYGGTAPPFTTDATRLEAAAAELMGPEAYSYVAGAAGSGATASANRAAFDRWRLVPRMLTDATERDLSSTVLGTPLPAPVLLAPVGVQSIVHADAERATARAAAALGLPVVLSTASSTSIEDVAEASGDGPRWFQLYWPNDPDVCGSILSRAREAGYTALVVTLDTWTLAWRPSDLDSGYLPFLQGEGMAVPFSDPVFRSRLDKAPEDDLPSAVLRWISMITGTDRGWDALAFLREHWDGPIALKGIQHPDDARRAADAGMDGVVVSNHGGRQVDGAVASLDVLPEIVAAVGDRLEVLFDSGVRTGADVVKALALGARAVLLGRPWVYGLAHGGEDGVRHVLRSLLADLDLTMGLSGHRRITELTPAVLRRA</sequence>
<dbReference type="Gene3D" id="3.20.20.70">
    <property type="entry name" value="Aldolase class I"/>
    <property type="match status" value="1"/>
</dbReference>
<feature type="domain" description="FMN hydroxy acid dehydrogenase" evidence="8">
    <location>
        <begin position="20"/>
        <end position="387"/>
    </location>
</feature>
<keyword evidence="2 7" id="KW-0285">Flavoprotein</keyword>
<comment type="caution">
    <text evidence="9">The sequence shown here is derived from an EMBL/GenBank/DDBJ whole genome shotgun (WGS) entry which is preliminary data.</text>
</comment>
<dbReference type="PANTHER" id="PTHR10578">
    <property type="entry name" value="S -2-HYDROXY-ACID OXIDASE-RELATED"/>
    <property type="match status" value="1"/>
</dbReference>
<dbReference type="GO" id="GO:0016491">
    <property type="term" value="F:oxidoreductase activity"/>
    <property type="evidence" value="ECO:0007669"/>
    <property type="project" value="UniProtKB-KW"/>
</dbReference>
<protein>
    <submittedName>
        <fullName evidence="9">Lactate 2-monooxygenase</fullName>
    </submittedName>
</protein>
<evidence type="ECO:0000256" key="7">
    <source>
        <dbReference type="PIRSR" id="PIRSR000138-2"/>
    </source>
</evidence>
<organism evidence="9 10">
    <name type="scientific">Prauserella cavernicola</name>
    <dbReference type="NCBI Taxonomy" id="2800127"/>
    <lineage>
        <taxon>Bacteria</taxon>
        <taxon>Bacillati</taxon>
        <taxon>Actinomycetota</taxon>
        <taxon>Actinomycetes</taxon>
        <taxon>Pseudonocardiales</taxon>
        <taxon>Pseudonocardiaceae</taxon>
        <taxon>Prauserella</taxon>
    </lineage>
</organism>
<feature type="binding site" evidence="7">
    <location>
        <position position="152"/>
    </location>
    <ligand>
        <name>glyoxylate</name>
        <dbReference type="ChEBI" id="CHEBI:36655"/>
    </ligand>
</feature>
<dbReference type="RefSeq" id="WP_200320046.1">
    <property type="nucleotide sequence ID" value="NZ_JAENJH010000004.1"/>
</dbReference>
<evidence type="ECO:0000256" key="3">
    <source>
        <dbReference type="ARBA" id="ARBA00022643"/>
    </source>
</evidence>
<comment type="similarity">
    <text evidence="5">Belongs to the FMN-dependent alpha-hydroxy acid dehydrogenase family.</text>
</comment>
<dbReference type="EMBL" id="JAENJH010000004">
    <property type="protein sequence ID" value="MBK1786522.1"/>
    <property type="molecule type" value="Genomic_DNA"/>
</dbReference>
<accession>A0A934V5I0</accession>
<name>A0A934V5I0_9PSEU</name>
<dbReference type="Proteomes" id="UP000635245">
    <property type="component" value="Unassembled WGS sequence"/>
</dbReference>
<evidence type="ECO:0000256" key="6">
    <source>
        <dbReference type="PIRSR" id="PIRSR000138-1"/>
    </source>
</evidence>
<keyword evidence="3 7" id="KW-0288">FMN</keyword>
<feature type="binding site" evidence="7">
    <location>
        <position position="282"/>
    </location>
    <ligand>
        <name>FMN</name>
        <dbReference type="ChEBI" id="CHEBI:58210"/>
    </ligand>
</feature>
<feature type="binding site" evidence="7">
    <location>
        <position position="150"/>
    </location>
    <ligand>
        <name>FMN</name>
        <dbReference type="ChEBI" id="CHEBI:58210"/>
    </ligand>
</feature>
<dbReference type="InterPro" id="IPR000262">
    <property type="entry name" value="FMN-dep_DH"/>
</dbReference>
<dbReference type="SUPFAM" id="SSF51395">
    <property type="entry name" value="FMN-linked oxidoreductases"/>
    <property type="match status" value="1"/>
</dbReference>
<evidence type="ECO:0000256" key="2">
    <source>
        <dbReference type="ARBA" id="ARBA00022630"/>
    </source>
</evidence>
<dbReference type="InterPro" id="IPR037396">
    <property type="entry name" value="FMN_HAD"/>
</dbReference>
<dbReference type="PIRSF" id="PIRSF000138">
    <property type="entry name" value="Al-hdrx_acd_dh"/>
    <property type="match status" value="1"/>
</dbReference>
<feature type="binding site" evidence="7">
    <location>
        <begin position="338"/>
        <end position="339"/>
    </location>
    <ligand>
        <name>FMN</name>
        <dbReference type="ChEBI" id="CHEBI:58210"/>
    </ligand>
</feature>
<keyword evidence="10" id="KW-1185">Reference proteome</keyword>
<dbReference type="InterPro" id="IPR013785">
    <property type="entry name" value="Aldolase_TIM"/>
</dbReference>
<gene>
    <name evidence="9" type="ORF">JHE00_19510</name>
</gene>